<evidence type="ECO:0000313" key="2">
    <source>
        <dbReference type="EMBL" id="ACY97237.1"/>
    </source>
</evidence>
<dbReference type="RefSeq" id="WP_012852021.1">
    <property type="nucleotide sequence ID" value="NC_013510.1"/>
</dbReference>
<reference evidence="2 3" key="1">
    <citation type="journal article" date="2011" name="Stand. Genomic Sci.">
        <title>Complete genome sequence of Thermomonospora curvata type strain (B9).</title>
        <authorList>
            <person name="Chertkov O."/>
            <person name="Sikorski J."/>
            <person name="Nolan M."/>
            <person name="Lapidus A."/>
            <person name="Lucas S."/>
            <person name="Del Rio T.G."/>
            <person name="Tice H."/>
            <person name="Cheng J.F."/>
            <person name="Goodwin L."/>
            <person name="Pitluck S."/>
            <person name="Liolios K."/>
            <person name="Ivanova N."/>
            <person name="Mavromatis K."/>
            <person name="Mikhailova N."/>
            <person name="Ovchinnikova G."/>
            <person name="Pati A."/>
            <person name="Chen A."/>
            <person name="Palaniappan K."/>
            <person name="Djao O.D."/>
            <person name="Land M."/>
            <person name="Hauser L."/>
            <person name="Chang Y.J."/>
            <person name="Jeffries C.D."/>
            <person name="Brettin T."/>
            <person name="Han C."/>
            <person name="Detter J.C."/>
            <person name="Rohde M."/>
            <person name="Goker M."/>
            <person name="Woyke T."/>
            <person name="Bristow J."/>
            <person name="Eisen J.A."/>
            <person name="Markowitz V."/>
            <person name="Hugenholtz P."/>
            <person name="Klenk H.P."/>
            <person name="Kyrpides N.C."/>
        </authorList>
    </citation>
    <scope>NUCLEOTIDE SEQUENCE [LARGE SCALE GENOMIC DNA]</scope>
    <source>
        <strain evidence="3">ATCC 19995 / DSM 43183 / JCM 3096 / KCTC 9072 / NBRC 15933 / NCIMB 10081 / Henssen B9</strain>
    </source>
</reference>
<proteinExistence type="predicted"/>
<organism evidence="2 3">
    <name type="scientific">Thermomonospora curvata (strain ATCC 19995 / DSM 43183 / JCM 3096 / KCTC 9072 / NBRC 15933 / NCIMB 10081 / Henssen B9)</name>
    <dbReference type="NCBI Taxonomy" id="471852"/>
    <lineage>
        <taxon>Bacteria</taxon>
        <taxon>Bacillati</taxon>
        <taxon>Actinomycetota</taxon>
        <taxon>Actinomycetes</taxon>
        <taxon>Streptosporangiales</taxon>
        <taxon>Thermomonosporaceae</taxon>
        <taxon>Thermomonospora</taxon>
    </lineage>
</organism>
<feature type="compositionally biased region" description="Gly residues" evidence="1">
    <location>
        <begin position="100"/>
        <end position="113"/>
    </location>
</feature>
<dbReference type="Proteomes" id="UP000001918">
    <property type="component" value="Chromosome"/>
</dbReference>
<dbReference type="EMBL" id="CP001738">
    <property type="protein sequence ID" value="ACY97237.1"/>
    <property type="molecule type" value="Genomic_DNA"/>
</dbReference>
<evidence type="ECO:0000313" key="3">
    <source>
        <dbReference type="Proteomes" id="UP000001918"/>
    </source>
</evidence>
<dbReference type="HOGENOM" id="CLU_2132336_0_0_11"/>
<dbReference type="OrthoDB" id="9936176at2"/>
<name>D1ABK1_THECD</name>
<sequence length="113" mass="11756">MSDAHEAEARAMRVLSALLREAVRVAWPEVRPALRDAIPRLEVAGPGGSVVDVRVDEDGERLVFRPSLRRHSADDIPGAVAVLLALARQRGNAAAPPSGHGDGTGGQGAGVPL</sequence>
<accession>D1ABK1</accession>
<gene>
    <name evidence="2" type="ordered locus">Tcur_1661</name>
</gene>
<dbReference type="AlphaFoldDB" id="D1ABK1"/>
<keyword evidence="3" id="KW-1185">Reference proteome</keyword>
<feature type="region of interest" description="Disordered" evidence="1">
    <location>
        <begin position="91"/>
        <end position="113"/>
    </location>
</feature>
<dbReference type="KEGG" id="tcu:Tcur_1661"/>
<protein>
    <submittedName>
        <fullName evidence="2">Uncharacterized protein</fullName>
    </submittedName>
</protein>
<evidence type="ECO:0000256" key="1">
    <source>
        <dbReference type="SAM" id="MobiDB-lite"/>
    </source>
</evidence>